<name>A0A5B0QF91_PUCGR</name>
<evidence type="ECO:0000256" key="3">
    <source>
        <dbReference type="ARBA" id="ARBA00022630"/>
    </source>
</evidence>
<keyword evidence="4" id="KW-0274">FAD</keyword>
<keyword evidence="6" id="KW-0809">Transit peptide</keyword>
<dbReference type="InterPro" id="IPR023753">
    <property type="entry name" value="FAD/NAD-binding_dom"/>
</dbReference>
<keyword evidence="9" id="KW-0812">Transmembrane</keyword>
<evidence type="ECO:0000256" key="9">
    <source>
        <dbReference type="SAM" id="Phobius"/>
    </source>
</evidence>
<evidence type="ECO:0000256" key="4">
    <source>
        <dbReference type="ARBA" id="ARBA00022827"/>
    </source>
</evidence>
<dbReference type="EMBL" id="VSWC01000016">
    <property type="protein sequence ID" value="KAA1111613.1"/>
    <property type="molecule type" value="Genomic_DNA"/>
</dbReference>
<reference evidence="11 12" key="1">
    <citation type="submission" date="2019-05" db="EMBL/GenBank/DDBJ databases">
        <title>Emergence of the Ug99 lineage of the wheat stem rust pathogen through somatic hybridization.</title>
        <authorList>
            <person name="Li F."/>
            <person name="Upadhyaya N.M."/>
            <person name="Sperschneider J."/>
            <person name="Matny O."/>
            <person name="Nguyen-Phuc H."/>
            <person name="Mago R."/>
            <person name="Raley C."/>
            <person name="Miller M.E."/>
            <person name="Silverstein K.A.T."/>
            <person name="Henningsen E."/>
            <person name="Hirsch C.D."/>
            <person name="Visser B."/>
            <person name="Pretorius Z.A."/>
            <person name="Steffenson B.J."/>
            <person name="Schwessinger B."/>
            <person name="Dodds P.N."/>
            <person name="Figueroa M."/>
        </authorList>
    </citation>
    <scope>NUCLEOTIDE SEQUENCE [LARGE SCALE GENOMIC DNA]</scope>
    <source>
        <strain evidence="11">21-0</strain>
    </source>
</reference>
<dbReference type="Pfam" id="PF13499">
    <property type="entry name" value="EF-hand_7"/>
    <property type="match status" value="1"/>
</dbReference>
<feature type="domain" description="EF-hand" evidence="10">
    <location>
        <begin position="517"/>
        <end position="552"/>
    </location>
</feature>
<keyword evidence="3" id="KW-0285">Flavoprotein</keyword>
<proteinExistence type="inferred from homology"/>
<evidence type="ECO:0000256" key="8">
    <source>
        <dbReference type="ARBA" id="ARBA00023027"/>
    </source>
</evidence>
<evidence type="ECO:0000256" key="5">
    <source>
        <dbReference type="ARBA" id="ARBA00022837"/>
    </source>
</evidence>
<dbReference type="PROSITE" id="PS50222">
    <property type="entry name" value="EF_HAND_2"/>
    <property type="match status" value="2"/>
</dbReference>
<keyword evidence="8" id="KW-0520">NAD</keyword>
<dbReference type="CDD" id="cd00051">
    <property type="entry name" value="EFh"/>
    <property type="match status" value="1"/>
</dbReference>
<dbReference type="InterPro" id="IPR036188">
    <property type="entry name" value="FAD/NAD-bd_sf"/>
</dbReference>
<dbReference type="InterPro" id="IPR011992">
    <property type="entry name" value="EF-hand-dom_pair"/>
</dbReference>
<keyword evidence="7" id="KW-0560">Oxidoreductase</keyword>
<dbReference type="OrthoDB" id="5376590at2759"/>
<dbReference type="Pfam" id="PF22366">
    <property type="entry name" value="NDH2_C"/>
    <property type="match status" value="1"/>
</dbReference>
<comment type="caution">
    <text evidence="11">The sequence shown here is derived from an EMBL/GenBank/DDBJ whole genome shotgun (WGS) entry which is preliminary data.</text>
</comment>
<protein>
    <recommendedName>
        <fullName evidence="10">EF-hand domain-containing protein</fullName>
    </recommendedName>
</protein>
<organism evidence="11 12">
    <name type="scientific">Puccinia graminis f. sp. tritici</name>
    <dbReference type="NCBI Taxonomy" id="56615"/>
    <lineage>
        <taxon>Eukaryota</taxon>
        <taxon>Fungi</taxon>
        <taxon>Dikarya</taxon>
        <taxon>Basidiomycota</taxon>
        <taxon>Pucciniomycotina</taxon>
        <taxon>Pucciniomycetes</taxon>
        <taxon>Pucciniales</taxon>
        <taxon>Pucciniaceae</taxon>
        <taxon>Puccinia</taxon>
    </lineage>
</organism>
<evidence type="ECO:0000256" key="1">
    <source>
        <dbReference type="ARBA" id="ARBA00004137"/>
    </source>
</evidence>
<evidence type="ECO:0000256" key="7">
    <source>
        <dbReference type="ARBA" id="ARBA00023002"/>
    </source>
</evidence>
<keyword evidence="12" id="KW-1185">Reference proteome</keyword>
<gene>
    <name evidence="11" type="ORF">PGT21_006178</name>
</gene>
<comment type="similarity">
    <text evidence="2">Belongs to the NADH dehydrogenase family.</text>
</comment>
<dbReference type="InterPro" id="IPR045024">
    <property type="entry name" value="NDH-2"/>
</dbReference>
<evidence type="ECO:0000256" key="2">
    <source>
        <dbReference type="ARBA" id="ARBA00005272"/>
    </source>
</evidence>
<dbReference type="PANTHER" id="PTHR43706:SF50">
    <property type="entry name" value="NADH DEHYDROGENASE (UBIQUINONE)-RELATED"/>
    <property type="match status" value="1"/>
</dbReference>
<comment type="subcellular location">
    <subcellularLocation>
        <location evidence="1">Mitochondrion inner membrane</location>
        <topology evidence="1">Peripheral membrane protein</topology>
        <orientation evidence="1">Intermembrane side</orientation>
    </subcellularLocation>
</comment>
<dbReference type="InterPro" id="IPR002048">
    <property type="entry name" value="EF_hand_dom"/>
</dbReference>
<dbReference type="SMART" id="SM00054">
    <property type="entry name" value="EFh"/>
    <property type="match status" value="2"/>
</dbReference>
<dbReference type="PROSITE" id="PS00018">
    <property type="entry name" value="EF_HAND_1"/>
    <property type="match status" value="2"/>
</dbReference>
<accession>A0A5B0QF91</accession>
<dbReference type="Pfam" id="PF07992">
    <property type="entry name" value="Pyr_redox_2"/>
    <property type="match status" value="1"/>
</dbReference>
<evidence type="ECO:0000313" key="11">
    <source>
        <dbReference type="EMBL" id="KAA1111613.1"/>
    </source>
</evidence>
<keyword evidence="9" id="KW-1133">Transmembrane helix</keyword>
<feature type="domain" description="EF-hand" evidence="10">
    <location>
        <begin position="558"/>
        <end position="593"/>
    </location>
</feature>
<dbReference type="Gene3D" id="3.50.50.100">
    <property type="match status" value="2"/>
</dbReference>
<dbReference type="GO" id="GO:0005509">
    <property type="term" value="F:calcium ion binding"/>
    <property type="evidence" value="ECO:0007669"/>
    <property type="project" value="InterPro"/>
</dbReference>
<dbReference type="AlphaFoldDB" id="A0A5B0QF91"/>
<evidence type="ECO:0000259" key="10">
    <source>
        <dbReference type="PROSITE" id="PS50222"/>
    </source>
</evidence>
<keyword evidence="9" id="KW-0472">Membrane</keyword>
<dbReference type="FunFam" id="3.50.50.100:FF:000005">
    <property type="entry name" value="NADH-ubiquinone oxidoreductase 64 kDa subunit"/>
    <property type="match status" value="1"/>
</dbReference>
<sequence>MTSVLGQMERGCGLARVVVYQGKPRRKKERKQSGSIMIRNLRTQPFLRTGTFRLTTNQHHQLQHRIHTPVAAPLPHIRLFHLNRPLKAPQVESAVQSNTQLAVGRFERARLFLNRHRYLKVLVIGFGSIGVVTASCFVCLLGLLAYDATTYSEKNIERVPVQPLALEPTRGGPKNLKIANYLVGDQDDPEFEKLCDKPKLVIVGGGWGAMGLINSLEPDSYHVVLIAPENYNLFTPLLPSATVGTVETRSLIEPLRKLVARVKGHYLQAYAVDVDFGERLVEVRGREKDDEPFYVPYDKLVISVGSVSNAHGVPGLKYSSQLKTIDDVREIRQKIINNLERASLPSVSQEERRRLLSFVVCGGGPTGVEFASELYDMIHEDVLKYFPKLLTNEVSIHLIQSRDHILNTYSEKISQYAEDRFLRAEIDTILNARVKEITPTSVSYSSKVDKNQLHTIPAGFVLWSTGIAMNPLTQKLAQYLPNQYHKHALEVDSHLRVKGAPLGTVYAIGDASTIETNLVNHLLDLVDRCDTNHDGQIDFDEFEAMIKQIRRKFPTAQVHIEKVRDVFEKYDSDKDNKLGLNELVVMFQEISNRLTSLPATAQVADQQGKYLGKKFNRFQSPKALKSIDQNELVNSDLDEILFDPFVYRHLGSLAYIGNSAVFDFGDKYGSFAGGLVAAYLWRSIYWSEQVSTRTRTLILLDWIKRGIWGRDISKI</sequence>
<evidence type="ECO:0000256" key="6">
    <source>
        <dbReference type="ARBA" id="ARBA00022946"/>
    </source>
</evidence>
<dbReference type="GO" id="GO:0003954">
    <property type="term" value="F:NADH dehydrogenase activity"/>
    <property type="evidence" value="ECO:0007669"/>
    <property type="project" value="InterPro"/>
</dbReference>
<feature type="transmembrane region" description="Helical" evidence="9">
    <location>
        <begin position="118"/>
        <end position="146"/>
    </location>
</feature>
<evidence type="ECO:0000313" key="12">
    <source>
        <dbReference type="Proteomes" id="UP000324748"/>
    </source>
</evidence>
<dbReference type="InterPro" id="IPR018247">
    <property type="entry name" value="EF_Hand_1_Ca_BS"/>
</dbReference>
<keyword evidence="5" id="KW-0106">Calcium</keyword>
<dbReference type="SUPFAM" id="SSF51905">
    <property type="entry name" value="FAD/NAD(P)-binding domain"/>
    <property type="match status" value="2"/>
</dbReference>
<dbReference type="SUPFAM" id="SSF47473">
    <property type="entry name" value="EF-hand"/>
    <property type="match status" value="1"/>
</dbReference>
<dbReference type="PANTHER" id="PTHR43706">
    <property type="entry name" value="NADH DEHYDROGENASE"/>
    <property type="match status" value="1"/>
</dbReference>
<dbReference type="InterPro" id="IPR054585">
    <property type="entry name" value="NDH2-like_C"/>
</dbReference>
<dbReference type="GO" id="GO:0005743">
    <property type="term" value="C:mitochondrial inner membrane"/>
    <property type="evidence" value="ECO:0007669"/>
    <property type="project" value="UniProtKB-SubCell"/>
</dbReference>
<dbReference type="Proteomes" id="UP000324748">
    <property type="component" value="Unassembled WGS sequence"/>
</dbReference>